<dbReference type="KEGG" id="oni:Osc7112_5496"/>
<dbReference type="PANTHER" id="PTHR43201">
    <property type="entry name" value="ACYL-COA SYNTHETASE"/>
    <property type="match status" value="1"/>
</dbReference>
<comment type="similarity">
    <text evidence="1">Belongs to the ATP-dependent AMP-binding enzyme family.</text>
</comment>
<dbReference type="EC" id="6.2.1.26" evidence="5"/>
<dbReference type="InterPro" id="IPR042099">
    <property type="entry name" value="ANL_N_sf"/>
</dbReference>
<dbReference type="eggNOG" id="COG0318">
    <property type="taxonomic scope" value="Bacteria"/>
</dbReference>
<organism evidence="5 6">
    <name type="scientific">Phormidium nigroviride PCC 7112</name>
    <dbReference type="NCBI Taxonomy" id="179408"/>
    <lineage>
        <taxon>Bacteria</taxon>
        <taxon>Bacillati</taxon>
        <taxon>Cyanobacteriota</taxon>
        <taxon>Cyanophyceae</taxon>
        <taxon>Oscillatoriophycideae</taxon>
        <taxon>Oscillatoriales</taxon>
        <taxon>Oscillatoriaceae</taxon>
        <taxon>Phormidium</taxon>
    </lineage>
</organism>
<dbReference type="Pfam" id="PF13193">
    <property type="entry name" value="AMP-binding_C"/>
    <property type="match status" value="1"/>
</dbReference>
<dbReference type="InterPro" id="IPR025110">
    <property type="entry name" value="AMP-bd_C"/>
</dbReference>
<dbReference type="PANTHER" id="PTHR43201:SF5">
    <property type="entry name" value="MEDIUM-CHAIN ACYL-COA LIGASE ACSF2, MITOCHONDRIAL"/>
    <property type="match status" value="1"/>
</dbReference>
<dbReference type="InterPro" id="IPR045851">
    <property type="entry name" value="AMP-bd_C_sf"/>
</dbReference>
<evidence type="ECO:0000313" key="6">
    <source>
        <dbReference type="Proteomes" id="UP000010478"/>
    </source>
</evidence>
<evidence type="ECO:0000259" key="3">
    <source>
        <dbReference type="Pfam" id="PF00501"/>
    </source>
</evidence>
<dbReference type="CDD" id="cd17630">
    <property type="entry name" value="OSB_MenE-like"/>
    <property type="match status" value="1"/>
</dbReference>
<proteinExistence type="inferred from homology"/>
<dbReference type="OrthoDB" id="9765680at2"/>
<dbReference type="HOGENOM" id="CLU_000022_59_3_3"/>
<keyword evidence="6" id="KW-1185">Reference proteome</keyword>
<feature type="domain" description="AMP-dependent synthetase/ligase" evidence="3">
    <location>
        <begin position="137"/>
        <end position="339"/>
    </location>
</feature>
<reference evidence="5 6" key="1">
    <citation type="submission" date="2012-05" db="EMBL/GenBank/DDBJ databases">
        <title>Finished chromosome of genome of Oscillatoria sp. PCC 7112.</title>
        <authorList>
            <consortium name="US DOE Joint Genome Institute"/>
            <person name="Gugger M."/>
            <person name="Coursin T."/>
            <person name="Rippka R."/>
            <person name="Tandeau De Marsac N."/>
            <person name="Huntemann M."/>
            <person name="Wei C.-L."/>
            <person name="Han J."/>
            <person name="Detter J.C."/>
            <person name="Han C."/>
            <person name="Tapia R."/>
            <person name="Davenport K."/>
            <person name="Daligault H."/>
            <person name="Erkkila T."/>
            <person name="Gu W."/>
            <person name="Munk A.C.C."/>
            <person name="Teshima H."/>
            <person name="Xu Y."/>
            <person name="Chain P."/>
            <person name="Chen A."/>
            <person name="Krypides N."/>
            <person name="Mavromatis K."/>
            <person name="Markowitz V."/>
            <person name="Szeto E."/>
            <person name="Ivanova N."/>
            <person name="Mikhailova N."/>
            <person name="Ovchinnikova G."/>
            <person name="Pagani I."/>
            <person name="Pati A."/>
            <person name="Goodwin L."/>
            <person name="Peters L."/>
            <person name="Pitluck S."/>
            <person name="Woyke T."/>
            <person name="Kerfeld C."/>
        </authorList>
    </citation>
    <scope>NUCLEOTIDE SEQUENCE [LARGE SCALE GENOMIC DNA]</scope>
    <source>
        <strain evidence="5 6">PCC 7112</strain>
    </source>
</reference>
<dbReference type="AlphaFoldDB" id="K9VNP4"/>
<sequence>MATNLTVNILDIASGFPDNWLIGCDSREFARIVDRLFQEITQNPAQKTPPKICLAEPEPVQFLASFTAARATKCPIFLCNPNWVKPEWEQVFDLVQPDIFLGQYPLPTTPYIPVREGGLRLYSREFPSQTKSGFDTIMIPTGGSSGKIRFAIHTWETLTASVQGFQQYFQVDKINSFCVLPLYHVSGLMQFMRSFTSGGRLAIQPFKELENGKICDIEPEEFFISLVPTQLQRLLQNPDTANWLGRFRAVLLGGAPAWPELLETARNYQIKLAPSYGMTETASQIATLKPQDFLAGNNSSGQTLPHAQITIRSANGDILCDNQIGNIAVNAKSLALGYYPEQFGVSQYFQLDDLGFFDKNNYLNIVGRSSDKIITGGENVFPAEVEAVVRSTNLVADIAVIGLPDKDWGQVVTAIYVPANSEVTVKNLQAAIEDKLSKFKRPKYWVVVEQLPRNSQGKVNREQLQEIAMCHCR</sequence>
<dbReference type="Gene3D" id="3.30.300.30">
    <property type="match status" value="1"/>
</dbReference>
<evidence type="ECO:0000259" key="4">
    <source>
        <dbReference type="Pfam" id="PF13193"/>
    </source>
</evidence>
<dbReference type="GO" id="GO:0008756">
    <property type="term" value="F:o-succinylbenzoate-CoA ligase activity"/>
    <property type="evidence" value="ECO:0007669"/>
    <property type="project" value="UniProtKB-EC"/>
</dbReference>
<dbReference type="GO" id="GO:0031956">
    <property type="term" value="F:medium-chain fatty acid-CoA ligase activity"/>
    <property type="evidence" value="ECO:0007669"/>
    <property type="project" value="TreeGrafter"/>
</dbReference>
<evidence type="ECO:0000256" key="1">
    <source>
        <dbReference type="ARBA" id="ARBA00006432"/>
    </source>
</evidence>
<dbReference type="STRING" id="179408.Osc7112_5496"/>
<dbReference type="EMBL" id="CP003614">
    <property type="protein sequence ID" value="AFZ09723.1"/>
    <property type="molecule type" value="Genomic_DNA"/>
</dbReference>
<name>K9VNP4_9CYAN</name>
<dbReference type="InterPro" id="IPR000873">
    <property type="entry name" value="AMP-dep_synth/lig_dom"/>
</dbReference>
<dbReference type="PATRIC" id="fig|179408.3.peg.6861"/>
<dbReference type="SUPFAM" id="SSF56801">
    <property type="entry name" value="Acetyl-CoA synthetase-like"/>
    <property type="match status" value="1"/>
</dbReference>
<gene>
    <name evidence="5" type="ORF">Osc7112_5496</name>
</gene>
<dbReference type="Pfam" id="PF00501">
    <property type="entry name" value="AMP-binding"/>
    <property type="match status" value="1"/>
</dbReference>
<dbReference type="RefSeq" id="WP_015178929.1">
    <property type="nucleotide sequence ID" value="NC_019729.1"/>
</dbReference>
<evidence type="ECO:0000256" key="2">
    <source>
        <dbReference type="ARBA" id="ARBA00022598"/>
    </source>
</evidence>
<dbReference type="Gene3D" id="3.40.50.12780">
    <property type="entry name" value="N-terminal domain of ligase-like"/>
    <property type="match status" value="1"/>
</dbReference>
<feature type="domain" description="AMP-binding enzyme C-terminal" evidence="4">
    <location>
        <begin position="384"/>
        <end position="458"/>
    </location>
</feature>
<accession>K9VNP4</accession>
<dbReference type="NCBIfam" id="NF005662">
    <property type="entry name" value="PRK07445.1-4"/>
    <property type="match status" value="1"/>
</dbReference>
<dbReference type="GO" id="GO:0006631">
    <property type="term" value="P:fatty acid metabolic process"/>
    <property type="evidence" value="ECO:0007669"/>
    <property type="project" value="TreeGrafter"/>
</dbReference>
<keyword evidence="2 5" id="KW-0436">Ligase</keyword>
<evidence type="ECO:0000313" key="5">
    <source>
        <dbReference type="EMBL" id="AFZ09723.1"/>
    </source>
</evidence>
<dbReference type="Proteomes" id="UP000010478">
    <property type="component" value="Chromosome"/>
</dbReference>
<protein>
    <submittedName>
        <fullName evidence="5">O-succinylbenzoate--CoA ligase</fullName>
        <ecNumber evidence="5">6.2.1.26</ecNumber>
    </submittedName>
</protein>